<organism evidence="7 8">
    <name type="scientific">Parvicella tangerina</name>
    <dbReference type="NCBI Taxonomy" id="2829795"/>
    <lineage>
        <taxon>Bacteria</taxon>
        <taxon>Pseudomonadati</taxon>
        <taxon>Bacteroidota</taxon>
        <taxon>Flavobacteriia</taxon>
        <taxon>Flavobacteriales</taxon>
        <taxon>Parvicellaceae</taxon>
        <taxon>Parvicella</taxon>
    </lineage>
</organism>
<dbReference type="EC" id="3.5.1.3" evidence="3"/>
<dbReference type="GO" id="GO:0050152">
    <property type="term" value="F:omega-amidase activity"/>
    <property type="evidence" value="ECO:0007669"/>
    <property type="project" value="UniProtKB-EC"/>
</dbReference>
<reference evidence="7" key="1">
    <citation type="submission" date="2021-04" db="EMBL/GenBank/DDBJ databases">
        <authorList>
            <person name="Rodrigo-Torres L."/>
            <person name="Arahal R. D."/>
            <person name="Lucena T."/>
        </authorList>
    </citation>
    <scope>NUCLEOTIDE SEQUENCE</scope>
    <source>
        <strain evidence="7">AS29M-1</strain>
    </source>
</reference>
<keyword evidence="2 7" id="KW-0378">Hydrolase</keyword>
<evidence type="ECO:0000256" key="1">
    <source>
        <dbReference type="ARBA" id="ARBA00010613"/>
    </source>
</evidence>
<protein>
    <recommendedName>
        <fullName evidence="5">Omega-amidase YafV</fullName>
        <ecNumber evidence="3">3.5.1.3</ecNumber>
    </recommendedName>
</protein>
<dbReference type="SUPFAM" id="SSF56317">
    <property type="entry name" value="Carbon-nitrogen hydrolase"/>
    <property type="match status" value="1"/>
</dbReference>
<comment type="catalytic activity">
    <reaction evidence="4">
        <text>a monoamide of a dicarboxylate + H2O = a dicarboxylate + NH4(+)</text>
        <dbReference type="Rhea" id="RHEA:11716"/>
        <dbReference type="ChEBI" id="CHEBI:15377"/>
        <dbReference type="ChEBI" id="CHEBI:28938"/>
        <dbReference type="ChEBI" id="CHEBI:28965"/>
        <dbReference type="ChEBI" id="CHEBI:77450"/>
        <dbReference type="EC" id="3.5.1.3"/>
    </reaction>
</comment>
<dbReference type="InterPro" id="IPR003010">
    <property type="entry name" value="C-N_Hydrolase"/>
</dbReference>
<dbReference type="NCBIfam" id="NF007757">
    <property type="entry name" value="PRK10438.1"/>
    <property type="match status" value="1"/>
</dbReference>
<proteinExistence type="inferred from homology"/>
<dbReference type="InterPro" id="IPR036526">
    <property type="entry name" value="C-N_Hydrolase_sf"/>
</dbReference>
<dbReference type="RefSeq" id="WP_258540759.1">
    <property type="nucleotide sequence ID" value="NZ_OU015584.1"/>
</dbReference>
<evidence type="ECO:0000256" key="2">
    <source>
        <dbReference type="ARBA" id="ARBA00022801"/>
    </source>
</evidence>
<dbReference type="FunFam" id="3.60.110.10:FF:000004">
    <property type="entry name" value="Carbon-nitrogen hydrolase"/>
    <property type="match status" value="1"/>
</dbReference>
<dbReference type="PANTHER" id="PTHR47799">
    <property type="entry name" value="OMEGA-AMIDASE YAFV"/>
    <property type="match status" value="1"/>
</dbReference>
<dbReference type="EMBL" id="OU015584">
    <property type="protein sequence ID" value="CAG5077965.1"/>
    <property type="molecule type" value="Genomic_DNA"/>
</dbReference>
<dbReference type="PANTHER" id="PTHR47799:SF1">
    <property type="entry name" value="OMEGA-AMIDASE YAFV"/>
    <property type="match status" value="1"/>
</dbReference>
<keyword evidence="8" id="KW-1185">Reference proteome</keyword>
<comment type="similarity">
    <text evidence="1">Belongs to the carbon-nitrogen hydrolase superfamily. NIT1/NIT2 family.</text>
</comment>
<evidence type="ECO:0000313" key="8">
    <source>
        <dbReference type="Proteomes" id="UP000683507"/>
    </source>
</evidence>
<evidence type="ECO:0000259" key="6">
    <source>
        <dbReference type="Pfam" id="PF00795"/>
    </source>
</evidence>
<feature type="domain" description="CN hydrolase" evidence="6">
    <location>
        <begin position="2"/>
        <end position="243"/>
    </location>
</feature>
<dbReference type="AlphaFoldDB" id="A0A916JJV3"/>
<name>A0A916JJV3_9FLAO</name>
<dbReference type="InterPro" id="IPR052737">
    <property type="entry name" value="Omega-amidase_YafV"/>
</dbReference>
<evidence type="ECO:0000313" key="7">
    <source>
        <dbReference type="EMBL" id="CAG5077965.1"/>
    </source>
</evidence>
<accession>A0A916JJV3</accession>
<dbReference type="CDD" id="cd07575">
    <property type="entry name" value="Xc-1258_like"/>
    <property type="match status" value="1"/>
</dbReference>
<evidence type="ECO:0000256" key="5">
    <source>
        <dbReference type="ARBA" id="ARBA00072139"/>
    </source>
</evidence>
<sequence>MKIATLQYNIIWEDTSANLEKLSGLVDTLNTDVDLLVLPEMFTTGFSMNSKAIASNGGGEALAWMKQVAQSKSMTITGSVAVKENNQFYNRLYWVQPDGAIHHYDKRHLFRMAEEHHHYTGGKNQVVVDYKGVRFMLQICYDLRFPVWSRNHEELDYDVLLYVANWPEARSEAWYALLKARAIENLSYVIGVNRVGKDGNDISYDGKSAVFDFKGQAIDSHEDHVEGFSIQTLNLQTLKEFRQKFPAHLDADSFSIH</sequence>
<gene>
    <name evidence="7" type="primary">yafV</name>
    <name evidence="7" type="ORF">CRYO30217_00528</name>
</gene>
<dbReference type="Gene3D" id="3.60.110.10">
    <property type="entry name" value="Carbon-nitrogen hydrolase"/>
    <property type="match status" value="1"/>
</dbReference>
<evidence type="ECO:0000256" key="3">
    <source>
        <dbReference type="ARBA" id="ARBA00039118"/>
    </source>
</evidence>
<dbReference type="KEGG" id="ptan:CRYO30217_00528"/>
<dbReference type="GO" id="GO:0106008">
    <property type="term" value="F:2-oxoglutaramate amidase activity"/>
    <property type="evidence" value="ECO:0007669"/>
    <property type="project" value="TreeGrafter"/>
</dbReference>
<dbReference type="Proteomes" id="UP000683507">
    <property type="component" value="Chromosome"/>
</dbReference>
<evidence type="ECO:0000256" key="4">
    <source>
        <dbReference type="ARBA" id="ARBA00052904"/>
    </source>
</evidence>
<dbReference type="Pfam" id="PF00795">
    <property type="entry name" value="CN_hydrolase"/>
    <property type="match status" value="1"/>
</dbReference>